<name>A0A8I0FT19_9ACTN</name>
<evidence type="ECO:0000313" key="5">
    <source>
        <dbReference type="Proteomes" id="UP000659061"/>
    </source>
</evidence>
<feature type="transmembrane region" description="Helical" evidence="1">
    <location>
        <begin position="70"/>
        <end position="90"/>
    </location>
</feature>
<dbReference type="EMBL" id="JACWMT010000001">
    <property type="protein sequence ID" value="MBD1269655.1"/>
    <property type="molecule type" value="Genomic_DNA"/>
</dbReference>
<organism evidence="2 5">
    <name type="scientific">Aeromicrobium tamlense</name>
    <dbReference type="NCBI Taxonomy" id="375541"/>
    <lineage>
        <taxon>Bacteria</taxon>
        <taxon>Bacillati</taxon>
        <taxon>Actinomycetota</taxon>
        <taxon>Actinomycetes</taxon>
        <taxon>Propionibacteriales</taxon>
        <taxon>Nocardioidaceae</taxon>
        <taxon>Aeromicrobium</taxon>
    </lineage>
</organism>
<evidence type="ECO:0000313" key="2">
    <source>
        <dbReference type="EMBL" id="MBD1269655.1"/>
    </source>
</evidence>
<reference evidence="3 4" key="1">
    <citation type="submission" date="2020-07" db="EMBL/GenBank/DDBJ databases">
        <title>Sequencing the genomes of 1000 actinobacteria strains.</title>
        <authorList>
            <person name="Klenk H.-P."/>
        </authorList>
    </citation>
    <scope>NUCLEOTIDE SEQUENCE [LARGE SCALE GENOMIC DNA]</scope>
    <source>
        <strain evidence="3 4">DSM 19087</strain>
    </source>
</reference>
<dbReference type="RefSeq" id="WP_179427537.1">
    <property type="nucleotide sequence ID" value="NZ_BAAAMP010000002.1"/>
</dbReference>
<sequence>MSTTTTPTSPTALARVRAIAGSEFRLIARSKAVLFSATALPLMFAAFLFVQRETAVEASDDTTASVGMVSMVVMFFVMFTVYITATTTLVTRRQDLFLKRLRSGESSDLVILTGLLVPPVLLCLGQTLLVLVAMVALGNGMPGAWWWLLAALVGLLASSVTAATATAALTPNASAAQISSMPYVALALGTLIASPMTENRWLDLTPGGALVTLVRAAYEMDVYGNVVVAVAGLALWTYFGYDLSKRLFRWEPRH</sequence>
<keyword evidence="1" id="KW-0812">Transmembrane</keyword>
<dbReference type="Proteomes" id="UP000587211">
    <property type="component" value="Unassembled WGS sequence"/>
</dbReference>
<feature type="transmembrane region" description="Helical" evidence="1">
    <location>
        <begin position="181"/>
        <end position="202"/>
    </location>
</feature>
<dbReference type="AlphaFoldDB" id="A0A8I0FT19"/>
<feature type="transmembrane region" description="Helical" evidence="1">
    <location>
        <begin position="110"/>
        <end position="138"/>
    </location>
</feature>
<keyword evidence="1" id="KW-1133">Transmembrane helix</keyword>
<feature type="transmembrane region" description="Helical" evidence="1">
    <location>
        <begin position="222"/>
        <end position="241"/>
    </location>
</feature>
<feature type="transmembrane region" description="Helical" evidence="1">
    <location>
        <begin position="144"/>
        <end position="169"/>
    </location>
</feature>
<feature type="transmembrane region" description="Helical" evidence="1">
    <location>
        <begin position="32"/>
        <end position="50"/>
    </location>
</feature>
<dbReference type="Proteomes" id="UP000659061">
    <property type="component" value="Unassembled WGS sequence"/>
</dbReference>
<keyword evidence="1" id="KW-0472">Membrane</keyword>
<evidence type="ECO:0000313" key="4">
    <source>
        <dbReference type="Proteomes" id="UP000587211"/>
    </source>
</evidence>
<accession>A0A8I0FT19</accession>
<comment type="caution">
    <text evidence="2">The sequence shown here is derived from an EMBL/GenBank/DDBJ whole genome shotgun (WGS) entry which is preliminary data.</text>
</comment>
<dbReference type="EMBL" id="JACBZN010000001">
    <property type="protein sequence ID" value="NYI39690.1"/>
    <property type="molecule type" value="Genomic_DNA"/>
</dbReference>
<evidence type="ECO:0000313" key="3">
    <source>
        <dbReference type="EMBL" id="NYI39690.1"/>
    </source>
</evidence>
<keyword evidence="4" id="KW-1185">Reference proteome</keyword>
<reference evidence="2" key="2">
    <citation type="submission" date="2020-09" db="EMBL/GenBank/DDBJ databases">
        <title>Novel species in genus Aeromicrobium.</title>
        <authorList>
            <person name="Zhang G."/>
        </authorList>
    </citation>
    <scope>NUCLEOTIDE SEQUENCE</scope>
    <source>
        <strain evidence="2">SSW1-57</strain>
    </source>
</reference>
<proteinExistence type="predicted"/>
<protein>
    <submittedName>
        <fullName evidence="3">ABC-2 type transport system permease protein</fullName>
    </submittedName>
</protein>
<gene>
    <name evidence="3" type="ORF">BJ975_003065</name>
    <name evidence="2" type="ORF">IDH50_05405</name>
</gene>
<evidence type="ECO:0000256" key="1">
    <source>
        <dbReference type="SAM" id="Phobius"/>
    </source>
</evidence>